<gene>
    <name evidence="2" type="ordered locus">Q7M_1545</name>
</gene>
<dbReference type="EMBL" id="CP003431">
    <property type="protein sequence ID" value="AFI31688.1"/>
    <property type="molecule type" value="Genomic_DNA"/>
</dbReference>
<reference evidence="2 3" key="1">
    <citation type="journal article" date="2012" name="J. Bacteriol.">
        <title>Complete Genome Sequence of Borrelia crocidurae.</title>
        <authorList>
            <person name="Elbir H."/>
            <person name="Gimenez G."/>
            <person name="Robert C."/>
            <person name="Bergstrom S."/>
            <person name="Cutler S."/>
            <person name="Raoult D."/>
            <person name="Drancourt M."/>
        </authorList>
    </citation>
    <scope>NUCLEOTIDE SEQUENCE [LARGE SCALE GENOMIC DNA]</scope>
    <source>
        <strain evidence="2 3">Achema</strain>
        <plasmid evidence="3">unnamed5</plasmid>
    </source>
</reference>
<keyword evidence="2" id="KW-0614">Plasmid</keyword>
<reference evidence="3" key="2">
    <citation type="submission" date="2012-03" db="EMBL/GenBank/DDBJ databases">
        <title>Complete genome sequence of Borrelia crocidurae.</title>
        <authorList>
            <person name="Elbir H."/>
            <person name="Gimenez G."/>
            <person name="Robert C."/>
            <person name="Raoult D."/>
            <person name="Drancourt M."/>
        </authorList>
    </citation>
    <scope>NUCLEOTIDE SEQUENCE [LARGE SCALE GENOMIC DNA]</scope>
    <source>
        <strain evidence="3">Achema</strain>
        <plasmid evidence="3">unnamed5</plasmid>
    </source>
</reference>
<feature type="transmembrane region" description="Helical" evidence="1">
    <location>
        <begin position="25"/>
        <end position="46"/>
    </location>
</feature>
<dbReference type="AlphaFoldDB" id="I0FDY2"/>
<protein>
    <recommendedName>
        <fullName evidence="4">Variable outer membrane protein</fullName>
    </recommendedName>
</protein>
<evidence type="ECO:0008006" key="4">
    <source>
        <dbReference type="Google" id="ProtNLM"/>
    </source>
</evidence>
<dbReference type="PATRIC" id="fig|1155096.3.peg.929"/>
<organism evidence="2 3">
    <name type="scientific">Borrelia crocidurae (strain Achema)</name>
    <dbReference type="NCBI Taxonomy" id="1155096"/>
    <lineage>
        <taxon>Bacteria</taxon>
        <taxon>Pseudomonadati</taxon>
        <taxon>Spirochaetota</taxon>
        <taxon>Spirochaetia</taxon>
        <taxon>Spirochaetales</taxon>
        <taxon>Borreliaceae</taxon>
        <taxon>Borrelia</taxon>
    </lineage>
</organism>
<keyword evidence="1" id="KW-1133">Transmembrane helix</keyword>
<geneLocation type="plasmid" evidence="3">
    <name>unnamed5</name>
</geneLocation>
<dbReference type="HOGENOM" id="CLU_1591419_0_0_12"/>
<dbReference type="KEGG" id="bcw:Q7M_1545"/>
<evidence type="ECO:0000256" key="1">
    <source>
        <dbReference type="SAM" id="Phobius"/>
    </source>
</evidence>
<proteinExistence type="predicted"/>
<dbReference type="Proteomes" id="UP000005212">
    <property type="component" value="Plasmid unnamed5"/>
</dbReference>
<name>I0FDY2_BORCA</name>
<accession>I0FDY2</accession>
<keyword evidence="1" id="KW-0472">Membrane</keyword>
<feature type="transmembrane region" description="Helical" evidence="1">
    <location>
        <begin position="102"/>
        <end position="129"/>
    </location>
</feature>
<keyword evidence="1" id="KW-0812">Transmembrane</keyword>
<evidence type="ECO:0000313" key="2">
    <source>
        <dbReference type="EMBL" id="AFI31688.1"/>
    </source>
</evidence>
<sequence length="167" mass="18869">MKREEIKGKRELERGKRGEIMRGRIVKGIVMVMVMMVMGCNSGGVAGGEGKVDLAKKNSFLESLIAIGEGFQEIFVGFGSALPFFSLSSSLLSLPSPLSFPLLFSLLFFLLSFSSSPYFIIYFFLAYLLKIRSKKYDLHNIYTLQIKKRALLLSLTNFLISKYSKYF</sequence>
<evidence type="ECO:0000313" key="3">
    <source>
        <dbReference type="Proteomes" id="UP000005212"/>
    </source>
</evidence>